<sequence>MILPLLHFIHKPSRRHRQVVLAMTMTTVAAAAVHFPLSGAVVHTPSSPVAVPVLRQCSKTCNLRICHYSHFSQQQKPSSRSRTKVYAGHENANGFCYSSAATVSQQNEVLTAEGCVMRIHDALCLQELNINEQITFSGKQKFMGMEGQWTFSWSIDGRFYERFDGTEVSFEWGYDGKNNPWQADFSGVVTTFELDDLEMCLLTSWVRTGYWLTKEGQKRLNVQLKVKEAQTTATELPLELAIHLKNSKVVANVLIDEKHWLPICLTTEVHGGKDTWEYAEWHYLTLDRRCKFPWSIVHALPAGGKSIIIAENAKVVKMEPHSNKPIADFFSKPVSFLVPRFNHSYSCTSMDASRPSVKLIQAESGHYLVRPILDGKDIGYFVVDTGASGFSITSEKAKELNMNGFGEVYLLSVEGPVKSRFVRARSFQLGPLKISNPLFVEVPMDGIVRGVSPVAGICGFDLFCHCIIEMSLKEETLSLFDPIKYQPPQRTSIQWQTMHMLDNVPHVPAKVNGKDTILLLDTGAGGVDLIFHNRAVEDLNLFEGLNDMRSAKVRGVSSSSGGLEVVYGVLDTLEVAGQSFQKVNALLFPKNTGTLEFSKYTAGILAGQLLASFLVIIDYRQRKLALIGVDPISSSQH</sequence>
<dbReference type="Proteomes" id="UP001162992">
    <property type="component" value="Chromosome 6"/>
</dbReference>
<proteinExistence type="predicted"/>
<keyword evidence="2" id="KW-1185">Reference proteome</keyword>
<organism evidence="1 2">
    <name type="scientific">Diphasiastrum complanatum</name>
    <name type="common">Issler's clubmoss</name>
    <name type="synonym">Lycopodium complanatum</name>
    <dbReference type="NCBI Taxonomy" id="34168"/>
    <lineage>
        <taxon>Eukaryota</taxon>
        <taxon>Viridiplantae</taxon>
        <taxon>Streptophyta</taxon>
        <taxon>Embryophyta</taxon>
        <taxon>Tracheophyta</taxon>
        <taxon>Lycopodiopsida</taxon>
        <taxon>Lycopodiales</taxon>
        <taxon>Lycopodiaceae</taxon>
        <taxon>Lycopodioideae</taxon>
        <taxon>Diphasiastrum</taxon>
    </lineage>
</organism>
<comment type="caution">
    <text evidence="1">The sequence shown here is derived from an EMBL/GenBank/DDBJ whole genome shotgun (WGS) entry which is preliminary data.</text>
</comment>
<reference evidence="2" key="1">
    <citation type="journal article" date="2024" name="Proc. Natl. Acad. Sci. U.S.A.">
        <title>Extraordinary preservation of gene collinearity over three hundred million years revealed in homosporous lycophytes.</title>
        <authorList>
            <person name="Li C."/>
            <person name="Wickell D."/>
            <person name="Kuo L.Y."/>
            <person name="Chen X."/>
            <person name="Nie B."/>
            <person name="Liao X."/>
            <person name="Peng D."/>
            <person name="Ji J."/>
            <person name="Jenkins J."/>
            <person name="Williams M."/>
            <person name="Shu S."/>
            <person name="Plott C."/>
            <person name="Barry K."/>
            <person name="Rajasekar S."/>
            <person name="Grimwood J."/>
            <person name="Han X."/>
            <person name="Sun S."/>
            <person name="Hou Z."/>
            <person name="He W."/>
            <person name="Dai G."/>
            <person name="Sun C."/>
            <person name="Schmutz J."/>
            <person name="Leebens-Mack J.H."/>
            <person name="Li F.W."/>
            <person name="Wang L."/>
        </authorList>
    </citation>
    <scope>NUCLEOTIDE SEQUENCE [LARGE SCALE GENOMIC DNA]</scope>
    <source>
        <strain evidence="2">cv. PW_Plant_1</strain>
    </source>
</reference>
<gene>
    <name evidence="1" type="ORF">O6H91_06G018100</name>
</gene>
<protein>
    <submittedName>
        <fullName evidence="1">Uncharacterized protein</fullName>
    </submittedName>
</protein>
<evidence type="ECO:0000313" key="2">
    <source>
        <dbReference type="Proteomes" id="UP001162992"/>
    </source>
</evidence>
<accession>A0ACC2DB53</accession>
<evidence type="ECO:0000313" key="1">
    <source>
        <dbReference type="EMBL" id="KAJ7551506.1"/>
    </source>
</evidence>
<name>A0ACC2DB53_DIPCM</name>
<dbReference type="EMBL" id="CM055097">
    <property type="protein sequence ID" value="KAJ7551506.1"/>
    <property type="molecule type" value="Genomic_DNA"/>
</dbReference>